<reference evidence="1 2" key="1">
    <citation type="submission" date="2019-08" db="EMBL/GenBank/DDBJ databases">
        <title>Deep-cultivation of Planctomycetes and their phenomic and genomic characterization uncovers novel biology.</title>
        <authorList>
            <person name="Wiegand S."/>
            <person name="Jogler M."/>
            <person name="Boedeker C."/>
            <person name="Pinto D."/>
            <person name="Vollmers J."/>
            <person name="Rivas-Marin E."/>
            <person name="Kohn T."/>
            <person name="Peeters S.H."/>
            <person name="Heuer A."/>
            <person name="Rast P."/>
            <person name="Oberbeckmann S."/>
            <person name="Bunk B."/>
            <person name="Jeske O."/>
            <person name="Meyerdierks A."/>
            <person name="Storesund J.E."/>
            <person name="Kallscheuer N."/>
            <person name="Luecker S."/>
            <person name="Lage O.M."/>
            <person name="Pohl T."/>
            <person name="Merkel B.J."/>
            <person name="Hornburger P."/>
            <person name="Mueller R.-W."/>
            <person name="Bruemmer F."/>
            <person name="Labrenz M."/>
            <person name="Spormann A.M."/>
            <person name="Op den Camp H."/>
            <person name="Overmann J."/>
            <person name="Amann R."/>
            <person name="Jetten M.S.M."/>
            <person name="Mascher T."/>
            <person name="Medema M.H."/>
            <person name="Devos D.P."/>
            <person name="Kaster A.-K."/>
            <person name="Ovreas L."/>
            <person name="Rohde M."/>
            <person name="Galperin M.Y."/>
            <person name="Jogler C."/>
        </authorList>
    </citation>
    <scope>NUCLEOTIDE SEQUENCE [LARGE SCALE GENOMIC DNA]</scope>
    <source>
        <strain evidence="1 2">Pr1d</strain>
    </source>
</reference>
<gene>
    <name evidence="1" type="ORF">Pr1d_03510</name>
</gene>
<dbReference type="EMBL" id="CP042913">
    <property type="protein sequence ID" value="QEG33090.1"/>
    <property type="molecule type" value="Genomic_DNA"/>
</dbReference>
<accession>A0A5B9Q5S4</accession>
<keyword evidence="2" id="KW-1185">Reference proteome</keyword>
<proteinExistence type="predicted"/>
<evidence type="ECO:0000313" key="1">
    <source>
        <dbReference type="EMBL" id="QEG33090.1"/>
    </source>
</evidence>
<dbReference type="AlphaFoldDB" id="A0A5B9Q5S4"/>
<protein>
    <submittedName>
        <fullName evidence="1">Uncharacterized protein</fullName>
    </submittedName>
</protein>
<dbReference type="Proteomes" id="UP000323917">
    <property type="component" value="Chromosome"/>
</dbReference>
<dbReference type="KEGG" id="bgok:Pr1d_03510"/>
<sequence>MGGPIRVRMGVRSIEHRVVVLDLETKGVCIPCRYQKIGYLALLRWRYLPQNPYHRPLAVTAICSRHILEVAK</sequence>
<name>A0A5B9Q5S4_9BACT</name>
<organism evidence="1 2">
    <name type="scientific">Bythopirellula goksoeyrii</name>
    <dbReference type="NCBI Taxonomy" id="1400387"/>
    <lineage>
        <taxon>Bacteria</taxon>
        <taxon>Pseudomonadati</taxon>
        <taxon>Planctomycetota</taxon>
        <taxon>Planctomycetia</taxon>
        <taxon>Pirellulales</taxon>
        <taxon>Lacipirellulaceae</taxon>
        <taxon>Bythopirellula</taxon>
    </lineage>
</organism>
<evidence type="ECO:0000313" key="2">
    <source>
        <dbReference type="Proteomes" id="UP000323917"/>
    </source>
</evidence>